<accession>A0A084QZN5</accession>
<dbReference type="AlphaFoldDB" id="A0A084QZN5"/>
<sequence>MSGAATTDESSPADTAPLGHPREQALNAAMSESQDCSAHLRQGAVGRIALRQDLSKALPAPRPPSPAPKDNARVDTRPQQPVDPPPHQRLELGHGPGQRTRVREALVPQLGGQARHPAHGVLQARVGGGGGAALEFARPQQREVGVDAHVGRALLPLVPARALEAPHVGPRVVRRVPAGRADDSRRVEDFLLGLQVHDGGLYRLPHTVELVVDAVRQPVWK</sequence>
<evidence type="ECO:0000256" key="1">
    <source>
        <dbReference type="SAM" id="MobiDB-lite"/>
    </source>
</evidence>
<keyword evidence="3" id="KW-1185">Reference proteome</keyword>
<feature type="compositionally biased region" description="Polar residues" evidence="1">
    <location>
        <begin position="1"/>
        <end position="13"/>
    </location>
</feature>
<protein>
    <submittedName>
        <fullName evidence="2">Uncharacterized protein</fullName>
    </submittedName>
</protein>
<dbReference type="OrthoDB" id="10418239at2759"/>
<dbReference type="HOGENOM" id="CLU_109063_0_0_1"/>
<feature type="region of interest" description="Disordered" evidence="1">
    <location>
        <begin position="51"/>
        <end position="100"/>
    </location>
</feature>
<dbReference type="EMBL" id="KL659484">
    <property type="protein sequence ID" value="KFA69420.1"/>
    <property type="molecule type" value="Genomic_DNA"/>
</dbReference>
<feature type="region of interest" description="Disordered" evidence="1">
    <location>
        <begin position="1"/>
        <end position="38"/>
    </location>
</feature>
<gene>
    <name evidence="2" type="ORF">S40285_10526</name>
</gene>
<name>A0A084QZN5_STAC4</name>
<proteinExistence type="predicted"/>
<dbReference type="Proteomes" id="UP000028524">
    <property type="component" value="Unassembled WGS sequence"/>
</dbReference>
<evidence type="ECO:0000313" key="2">
    <source>
        <dbReference type="EMBL" id="KFA69420.1"/>
    </source>
</evidence>
<dbReference type="InParanoid" id="A0A084QZN5"/>
<evidence type="ECO:0000313" key="3">
    <source>
        <dbReference type="Proteomes" id="UP000028524"/>
    </source>
</evidence>
<reference evidence="2 3" key="1">
    <citation type="journal article" date="2014" name="BMC Genomics">
        <title>Comparative genome sequencing reveals chemotype-specific gene clusters in the toxigenic black mold Stachybotrys.</title>
        <authorList>
            <person name="Semeiks J."/>
            <person name="Borek D."/>
            <person name="Otwinowski Z."/>
            <person name="Grishin N.V."/>
        </authorList>
    </citation>
    <scope>NUCLEOTIDE SEQUENCE [LARGE SCALE GENOMIC DNA]</scope>
    <source>
        <strain evidence="2 3">IBT 40285</strain>
    </source>
</reference>
<organism evidence="2 3">
    <name type="scientific">Stachybotrys chlorohalonatus (strain IBT 40285)</name>
    <dbReference type="NCBI Taxonomy" id="1283841"/>
    <lineage>
        <taxon>Eukaryota</taxon>
        <taxon>Fungi</taxon>
        <taxon>Dikarya</taxon>
        <taxon>Ascomycota</taxon>
        <taxon>Pezizomycotina</taxon>
        <taxon>Sordariomycetes</taxon>
        <taxon>Hypocreomycetidae</taxon>
        <taxon>Hypocreales</taxon>
        <taxon>Stachybotryaceae</taxon>
        <taxon>Stachybotrys</taxon>
    </lineage>
</organism>